<dbReference type="Proteomes" id="UP000287239">
    <property type="component" value="Unassembled WGS sequence"/>
</dbReference>
<gene>
    <name evidence="2" type="ORF">CBF35_07940</name>
</gene>
<dbReference type="InterPro" id="IPR054485">
    <property type="entry name" value="FlK-like_dom"/>
</dbReference>
<name>A0A429ZP54_9ENTE</name>
<dbReference type="InterPro" id="IPR025540">
    <property type="entry name" value="FlK"/>
</dbReference>
<dbReference type="OrthoDB" id="6902891at2"/>
<accession>A0A429ZP54</accession>
<reference evidence="2 3" key="1">
    <citation type="submission" date="2017-05" db="EMBL/GenBank/DDBJ databases">
        <title>Vagococcus spp. assemblies.</title>
        <authorList>
            <person name="Gulvik C.A."/>
        </authorList>
    </citation>
    <scope>NUCLEOTIDE SEQUENCE [LARGE SCALE GENOMIC DNA]</scope>
    <source>
        <strain evidence="2 3">NCFB 2777</strain>
    </source>
</reference>
<dbReference type="InterPro" id="IPR029069">
    <property type="entry name" value="HotDog_dom_sf"/>
</dbReference>
<dbReference type="EMBL" id="NGJU01000010">
    <property type="protein sequence ID" value="RST95482.1"/>
    <property type="molecule type" value="Genomic_DNA"/>
</dbReference>
<dbReference type="SUPFAM" id="SSF54637">
    <property type="entry name" value="Thioesterase/thiol ester dehydrase-isomerase"/>
    <property type="match status" value="1"/>
</dbReference>
<evidence type="ECO:0000313" key="2">
    <source>
        <dbReference type="EMBL" id="RST95482.1"/>
    </source>
</evidence>
<dbReference type="Pfam" id="PF22636">
    <property type="entry name" value="FlK"/>
    <property type="match status" value="1"/>
</dbReference>
<organism evidence="2 3">
    <name type="scientific">Vagococcus salmoninarum</name>
    <dbReference type="NCBI Taxonomy" id="2739"/>
    <lineage>
        <taxon>Bacteria</taxon>
        <taxon>Bacillati</taxon>
        <taxon>Bacillota</taxon>
        <taxon>Bacilli</taxon>
        <taxon>Lactobacillales</taxon>
        <taxon>Enterococcaceae</taxon>
        <taxon>Vagococcus</taxon>
    </lineage>
</organism>
<dbReference type="Gene3D" id="3.10.129.10">
    <property type="entry name" value="Hotdog Thioesterase"/>
    <property type="match status" value="1"/>
</dbReference>
<protein>
    <recommendedName>
        <fullName evidence="1">Fluoroacetyl-CoA-specific thioesterase-like domain-containing protein</fullName>
    </recommendedName>
</protein>
<evidence type="ECO:0000313" key="3">
    <source>
        <dbReference type="Proteomes" id="UP000287239"/>
    </source>
</evidence>
<dbReference type="PANTHER" id="PTHR36934:SF1">
    <property type="entry name" value="THIOESTERASE DOMAIN-CONTAINING PROTEIN"/>
    <property type="match status" value="1"/>
</dbReference>
<sequence length="80" mass="8780">MTRPFIAAGETTVGISVQLDHQQASKVGGNVVVHVSLLERVKQIVTYDFTVCQGEKQIARGSHQRAVVDTGRFLSKLEDK</sequence>
<dbReference type="AlphaFoldDB" id="A0A429ZP54"/>
<keyword evidence="3" id="KW-1185">Reference proteome</keyword>
<evidence type="ECO:0000259" key="1">
    <source>
        <dbReference type="Pfam" id="PF22636"/>
    </source>
</evidence>
<feature type="domain" description="Fluoroacetyl-CoA-specific thioesterase-like" evidence="1">
    <location>
        <begin position="3"/>
        <end position="69"/>
    </location>
</feature>
<comment type="caution">
    <text evidence="2">The sequence shown here is derived from an EMBL/GenBank/DDBJ whole genome shotgun (WGS) entry which is preliminary data.</text>
</comment>
<dbReference type="PANTHER" id="PTHR36934">
    <property type="entry name" value="BLR0278 PROTEIN"/>
    <property type="match status" value="1"/>
</dbReference>
<proteinExistence type="predicted"/>